<reference evidence="1 2" key="1">
    <citation type="submission" date="2017-02" db="EMBL/GenBank/DDBJ databases">
        <authorList>
            <person name="Peterson S.W."/>
        </authorList>
    </citation>
    <scope>NUCLEOTIDE SEQUENCE [LARGE SCALE GENOMIC DNA]</scope>
    <source>
        <strain evidence="1">C6</strain>
    </source>
</reference>
<protein>
    <recommendedName>
        <fullName evidence="3">Pilus assembly protein PilX</fullName>
    </recommendedName>
</protein>
<accession>A0A1R7QBF5</accession>
<dbReference type="AlphaFoldDB" id="A0A1R7QBF5"/>
<dbReference type="EMBL" id="FUUY01000003">
    <property type="protein sequence ID" value="SJX21486.1"/>
    <property type="molecule type" value="Genomic_DNA"/>
</dbReference>
<dbReference type="Proteomes" id="UP000196240">
    <property type="component" value="Unassembled WGS sequence"/>
</dbReference>
<evidence type="ECO:0000313" key="1">
    <source>
        <dbReference type="EMBL" id="SJX21486.1"/>
    </source>
</evidence>
<gene>
    <name evidence="1" type="ORF">ACNJC6_01100</name>
</gene>
<sequence length="241" mass="26104">MMIKQQHGSTLIVVLILLLAITIIGTLAIRQSMVSLNIATNSQAQQLMIQNSDAATFNVEDTNNLLRSLAADGMFGFIKGPENKGKELVFCYRGSRAQFFTLSQASMVYVNDSGNIVNTDQGVSGFCRTGANNANFFTSERRAVMTQVSVSFTNSVSSTPFQDSVRGTDEELSKIQKTDRVIVNTTSLMPALTSADTDDIDDCLDSHISNSSTNGVANCLSDLNVPFTTHVTEYTLGQAFL</sequence>
<dbReference type="RefSeq" id="WP_322853180.1">
    <property type="nucleotide sequence ID" value="NZ_FUUY01000003.1"/>
</dbReference>
<name>A0A1R7QBF5_ACIJO</name>
<proteinExistence type="predicted"/>
<evidence type="ECO:0000313" key="2">
    <source>
        <dbReference type="Proteomes" id="UP000196240"/>
    </source>
</evidence>
<evidence type="ECO:0008006" key="3">
    <source>
        <dbReference type="Google" id="ProtNLM"/>
    </source>
</evidence>
<organism evidence="1 2">
    <name type="scientific">Acinetobacter johnsonii</name>
    <dbReference type="NCBI Taxonomy" id="40214"/>
    <lineage>
        <taxon>Bacteria</taxon>
        <taxon>Pseudomonadati</taxon>
        <taxon>Pseudomonadota</taxon>
        <taxon>Gammaproteobacteria</taxon>
        <taxon>Moraxellales</taxon>
        <taxon>Moraxellaceae</taxon>
        <taxon>Acinetobacter</taxon>
    </lineage>
</organism>